<reference evidence="2 3" key="1">
    <citation type="journal article" date="2016" name="Mol. Biol. Evol.">
        <title>Comparative Genomics of Early-Diverging Mushroom-Forming Fungi Provides Insights into the Origins of Lignocellulose Decay Capabilities.</title>
        <authorList>
            <person name="Nagy L.G."/>
            <person name="Riley R."/>
            <person name="Tritt A."/>
            <person name="Adam C."/>
            <person name="Daum C."/>
            <person name="Floudas D."/>
            <person name="Sun H."/>
            <person name="Yadav J.S."/>
            <person name="Pangilinan J."/>
            <person name="Larsson K.H."/>
            <person name="Matsuura K."/>
            <person name="Barry K."/>
            <person name="Labutti K."/>
            <person name="Kuo R."/>
            <person name="Ohm R.A."/>
            <person name="Bhattacharya S.S."/>
            <person name="Shirouzu T."/>
            <person name="Yoshinaga Y."/>
            <person name="Martin F.M."/>
            <person name="Grigoriev I.V."/>
            <person name="Hibbett D.S."/>
        </authorList>
    </citation>
    <scope>NUCLEOTIDE SEQUENCE [LARGE SCALE GENOMIC DNA]</scope>
    <source>
        <strain evidence="2 3">HHB12029</strain>
    </source>
</reference>
<dbReference type="InParanoid" id="A0A165BG04"/>
<dbReference type="Proteomes" id="UP000077266">
    <property type="component" value="Unassembled WGS sequence"/>
</dbReference>
<keyword evidence="3" id="KW-1185">Reference proteome</keyword>
<gene>
    <name evidence="2" type="ORF">EXIGLDRAFT_780803</name>
</gene>
<organism evidence="2 3">
    <name type="scientific">Exidia glandulosa HHB12029</name>
    <dbReference type="NCBI Taxonomy" id="1314781"/>
    <lineage>
        <taxon>Eukaryota</taxon>
        <taxon>Fungi</taxon>
        <taxon>Dikarya</taxon>
        <taxon>Basidiomycota</taxon>
        <taxon>Agaricomycotina</taxon>
        <taxon>Agaricomycetes</taxon>
        <taxon>Auriculariales</taxon>
        <taxon>Exidiaceae</taxon>
        <taxon>Exidia</taxon>
    </lineage>
</organism>
<protein>
    <submittedName>
        <fullName evidence="2">Uncharacterized protein</fullName>
    </submittedName>
</protein>
<dbReference type="AlphaFoldDB" id="A0A165BG04"/>
<accession>A0A165BG04</accession>
<feature type="region of interest" description="Disordered" evidence="1">
    <location>
        <begin position="43"/>
        <end position="168"/>
    </location>
</feature>
<proteinExistence type="predicted"/>
<dbReference type="EMBL" id="KV426469">
    <property type="protein sequence ID" value="KZV80567.1"/>
    <property type="molecule type" value="Genomic_DNA"/>
</dbReference>
<evidence type="ECO:0000313" key="2">
    <source>
        <dbReference type="EMBL" id="KZV80567.1"/>
    </source>
</evidence>
<sequence>MFTIARLQRLDPGTCSDAKNDGMSLLRVLTTMGSFFSRCLNPSASDVDQKPAPIASEPSPENGAHRGATDAPPTTAQVTTTEQAVGTAPGDASPDAAVPSVSAPRVDTGMSIPISISESDDGTAKGDVGPGYIIPGSKDAKGGKPPPKPVKGSVKRRFRLPFGRTDEV</sequence>
<feature type="compositionally biased region" description="Low complexity" evidence="1">
    <location>
        <begin position="69"/>
        <end position="107"/>
    </location>
</feature>
<evidence type="ECO:0000256" key="1">
    <source>
        <dbReference type="SAM" id="MobiDB-lite"/>
    </source>
</evidence>
<evidence type="ECO:0000313" key="3">
    <source>
        <dbReference type="Proteomes" id="UP000077266"/>
    </source>
</evidence>
<name>A0A165BG04_EXIGL</name>